<comment type="caution">
    <text evidence="6">The sequence shown here is derived from an EMBL/GenBank/DDBJ whole genome shotgun (WGS) entry which is preliminary data.</text>
</comment>
<comment type="similarity">
    <text evidence="2">Belongs to the 3-hydroxyacyl-CoA dehydrogenase family.</text>
</comment>
<dbReference type="Gene3D" id="1.10.1040.10">
    <property type="entry name" value="N-(1-d-carboxylethyl)-l-norvaline Dehydrogenase, domain 2"/>
    <property type="match status" value="1"/>
</dbReference>
<comment type="pathway">
    <text evidence="1">Lipid metabolism; butanoate metabolism.</text>
</comment>
<dbReference type="PANTHER" id="PTHR48075:SF5">
    <property type="entry name" value="3-HYDROXYBUTYRYL-COA DEHYDROGENASE"/>
    <property type="match status" value="1"/>
</dbReference>
<dbReference type="Proteomes" id="UP001165586">
    <property type="component" value="Unassembled WGS sequence"/>
</dbReference>
<dbReference type="Pfam" id="PF02737">
    <property type="entry name" value="3HCDH_N"/>
    <property type="match status" value="1"/>
</dbReference>
<keyword evidence="7" id="KW-1185">Reference proteome</keyword>
<evidence type="ECO:0000313" key="7">
    <source>
        <dbReference type="Proteomes" id="UP001165586"/>
    </source>
</evidence>
<dbReference type="SUPFAM" id="SSF48179">
    <property type="entry name" value="6-phosphogluconate dehydrogenase C-terminal domain-like"/>
    <property type="match status" value="1"/>
</dbReference>
<dbReference type="InterPro" id="IPR006108">
    <property type="entry name" value="3HC_DH_C"/>
</dbReference>
<dbReference type="EMBL" id="JANLCJ010000008">
    <property type="protein sequence ID" value="MCS5735753.1"/>
    <property type="molecule type" value="Genomic_DNA"/>
</dbReference>
<feature type="domain" description="3-hydroxyacyl-CoA dehydrogenase NAD binding" evidence="5">
    <location>
        <begin position="10"/>
        <end position="186"/>
    </location>
</feature>
<dbReference type="PANTHER" id="PTHR48075">
    <property type="entry name" value="3-HYDROXYACYL-COA DEHYDROGENASE FAMILY PROTEIN"/>
    <property type="match status" value="1"/>
</dbReference>
<feature type="domain" description="3-hydroxyacyl-CoA dehydrogenase C-terminal" evidence="4">
    <location>
        <begin position="192"/>
        <end position="288"/>
    </location>
</feature>
<dbReference type="Pfam" id="PF00725">
    <property type="entry name" value="3HCDH"/>
    <property type="match status" value="1"/>
</dbReference>
<evidence type="ECO:0000259" key="4">
    <source>
        <dbReference type="Pfam" id="PF00725"/>
    </source>
</evidence>
<proteinExistence type="inferred from homology"/>
<dbReference type="PIRSF" id="PIRSF000105">
    <property type="entry name" value="HCDH"/>
    <property type="match status" value="1"/>
</dbReference>
<name>A0ABT2H762_9MICO</name>
<dbReference type="InterPro" id="IPR006176">
    <property type="entry name" value="3-OHacyl-CoA_DH_NAD-bd"/>
</dbReference>
<organism evidence="6 7">
    <name type="scientific">Herbiconiux daphne</name>
    <dbReference type="NCBI Taxonomy" id="2970914"/>
    <lineage>
        <taxon>Bacteria</taxon>
        <taxon>Bacillati</taxon>
        <taxon>Actinomycetota</taxon>
        <taxon>Actinomycetes</taxon>
        <taxon>Micrococcales</taxon>
        <taxon>Microbacteriaceae</taxon>
        <taxon>Herbiconiux</taxon>
    </lineage>
</organism>
<dbReference type="SUPFAM" id="SSF51735">
    <property type="entry name" value="NAD(P)-binding Rossmann-fold domains"/>
    <property type="match status" value="1"/>
</dbReference>
<dbReference type="InterPro" id="IPR022694">
    <property type="entry name" value="3-OHacyl-CoA_DH"/>
</dbReference>
<dbReference type="Gene3D" id="3.40.50.720">
    <property type="entry name" value="NAD(P)-binding Rossmann-like Domain"/>
    <property type="match status" value="1"/>
</dbReference>
<accession>A0ABT2H762</accession>
<evidence type="ECO:0000256" key="1">
    <source>
        <dbReference type="ARBA" id="ARBA00005086"/>
    </source>
</evidence>
<dbReference type="InterPro" id="IPR008927">
    <property type="entry name" value="6-PGluconate_DH-like_C_sf"/>
</dbReference>
<dbReference type="InterPro" id="IPR013328">
    <property type="entry name" value="6PGD_dom2"/>
</dbReference>
<reference evidence="6" key="1">
    <citation type="submission" date="2022-08" db="EMBL/GenBank/DDBJ databases">
        <authorList>
            <person name="Deng Y."/>
            <person name="Han X.-F."/>
            <person name="Zhang Y.-Q."/>
        </authorList>
    </citation>
    <scope>NUCLEOTIDE SEQUENCE</scope>
    <source>
        <strain evidence="6">CPCC 203386</strain>
    </source>
</reference>
<dbReference type="RefSeq" id="WP_259540798.1">
    <property type="nucleotide sequence ID" value="NZ_JANLCJ010000008.1"/>
</dbReference>
<keyword evidence="3" id="KW-0560">Oxidoreductase</keyword>
<protein>
    <submittedName>
        <fullName evidence="6">3-hydroxyacyl-CoA dehydrogenase family protein</fullName>
    </submittedName>
</protein>
<gene>
    <name evidence="6" type="ORF">N1032_18590</name>
</gene>
<evidence type="ECO:0000256" key="3">
    <source>
        <dbReference type="ARBA" id="ARBA00023002"/>
    </source>
</evidence>
<evidence type="ECO:0000256" key="2">
    <source>
        <dbReference type="ARBA" id="ARBA00009463"/>
    </source>
</evidence>
<dbReference type="InterPro" id="IPR036291">
    <property type="entry name" value="NAD(P)-bd_dom_sf"/>
</dbReference>
<evidence type="ECO:0000313" key="6">
    <source>
        <dbReference type="EMBL" id="MCS5735753.1"/>
    </source>
</evidence>
<sequence>MTSRDTAESVLVVGAGAMGTQIAAVFARAGHRVTVCDVTPDALGRSRTEATTRLTRLGEKGAMTAAEAASSIERLAWTTDLEAAATAAGFVIEAATERLELKQDIFGRLGRHTPSTTILATNSSTIPSSRIAEASGRPDRVCNVHFFNPALVMEAVEVVPNPETSDETIATVLALIKGIGKSAVTLSIEVPGFVANRLMTAVNDEAIRLYSQGVATPADIDLAARLALGHPLGPFALMDLVGLDVIYLMHQATYEMTGDPADLPPEALNDLYRAGRLGRKSGRGWFDYTS</sequence>
<evidence type="ECO:0000259" key="5">
    <source>
        <dbReference type="Pfam" id="PF02737"/>
    </source>
</evidence>